<proteinExistence type="inferred from homology"/>
<comment type="subunit">
    <text evidence="9">Heterooctamer of four alpha and four beta subunits.</text>
</comment>
<dbReference type="OrthoDB" id="9803983at2"/>
<dbReference type="GO" id="GO:0004068">
    <property type="term" value="F:aspartate 1-decarboxylase activity"/>
    <property type="evidence" value="ECO:0007669"/>
    <property type="project" value="UniProtKB-UniRule"/>
</dbReference>
<evidence type="ECO:0000256" key="9">
    <source>
        <dbReference type="HAMAP-Rule" id="MF_00446"/>
    </source>
</evidence>
<keyword evidence="4 9" id="KW-0068">Autocatalytic cleavage</keyword>
<comment type="cofactor">
    <cofactor evidence="9 10">
        <name>pyruvate</name>
        <dbReference type="ChEBI" id="CHEBI:15361"/>
    </cofactor>
    <text evidence="9 10">Binds 1 pyruvoyl group covalently per subunit.</text>
</comment>
<keyword evidence="15" id="KW-1185">Reference proteome</keyword>
<feature type="modified residue" description="Pyruvic acid (Ser)" evidence="9 12">
    <location>
        <position position="26"/>
    </location>
</feature>
<dbReference type="InterPro" id="IPR009010">
    <property type="entry name" value="Asp_de-COase-like_dom_sf"/>
</dbReference>
<dbReference type="HAMAP" id="MF_00446">
    <property type="entry name" value="PanD"/>
    <property type="match status" value="1"/>
</dbReference>
<comment type="subcellular location">
    <subcellularLocation>
        <location evidence="9">Cytoplasm</location>
    </subcellularLocation>
</comment>
<evidence type="ECO:0000256" key="4">
    <source>
        <dbReference type="ARBA" id="ARBA00022813"/>
    </source>
</evidence>
<evidence type="ECO:0000256" key="5">
    <source>
        <dbReference type="ARBA" id="ARBA00023145"/>
    </source>
</evidence>
<dbReference type="GO" id="GO:0005829">
    <property type="term" value="C:cytosol"/>
    <property type="evidence" value="ECO:0007669"/>
    <property type="project" value="TreeGrafter"/>
</dbReference>
<evidence type="ECO:0000256" key="3">
    <source>
        <dbReference type="ARBA" id="ARBA00022793"/>
    </source>
</evidence>
<dbReference type="Proteomes" id="UP000198324">
    <property type="component" value="Unassembled WGS sequence"/>
</dbReference>
<comment type="similarity">
    <text evidence="9">Belongs to the PanD family.</text>
</comment>
<comment type="catalytic activity">
    <reaction evidence="9">
        <text>L-aspartate + H(+) = beta-alanine + CO2</text>
        <dbReference type="Rhea" id="RHEA:19497"/>
        <dbReference type="ChEBI" id="CHEBI:15378"/>
        <dbReference type="ChEBI" id="CHEBI:16526"/>
        <dbReference type="ChEBI" id="CHEBI:29991"/>
        <dbReference type="ChEBI" id="CHEBI:57966"/>
        <dbReference type="EC" id="4.1.1.11"/>
    </reaction>
</comment>
<evidence type="ECO:0000313" key="15">
    <source>
        <dbReference type="Proteomes" id="UP000198324"/>
    </source>
</evidence>
<evidence type="ECO:0000256" key="13">
    <source>
        <dbReference type="PIRSR" id="PIRSR006246-5"/>
    </source>
</evidence>
<dbReference type="Gene3D" id="2.40.40.20">
    <property type="match status" value="1"/>
</dbReference>
<dbReference type="InterPro" id="IPR003190">
    <property type="entry name" value="Asp_decarbox"/>
</dbReference>
<dbReference type="PANTHER" id="PTHR21012">
    <property type="entry name" value="ASPARTATE 1-DECARBOXYLASE"/>
    <property type="match status" value="1"/>
</dbReference>
<keyword evidence="6 9" id="KW-0456">Lyase</keyword>
<dbReference type="PIRSF" id="PIRSF006246">
    <property type="entry name" value="Asp_decarbox"/>
    <property type="match status" value="1"/>
</dbReference>
<dbReference type="UniPathway" id="UPA00028">
    <property type="reaction ID" value="UER00002"/>
</dbReference>
<keyword evidence="2 9" id="KW-0566">Pantothenate biosynthesis</keyword>
<comment type="PTM">
    <text evidence="9 12">Is synthesized initially as an inactive proenzyme, which is activated by self-cleavage at a specific serine bond to produce a beta-subunit with a hydroxyl group at its C-terminus and an alpha-subunit with a pyruvoyl group at its N-terminus.</text>
</comment>
<feature type="binding site" evidence="9 11">
    <location>
        <position position="58"/>
    </location>
    <ligand>
        <name>substrate</name>
    </ligand>
</feature>
<keyword evidence="7 9" id="KW-0704">Schiff base</keyword>
<evidence type="ECO:0000256" key="6">
    <source>
        <dbReference type="ARBA" id="ARBA00023239"/>
    </source>
</evidence>
<dbReference type="NCBIfam" id="TIGR00223">
    <property type="entry name" value="panD"/>
    <property type="match status" value="1"/>
</dbReference>
<gene>
    <name evidence="9" type="primary">panD</name>
    <name evidence="14" type="ORF">SAMN04488503_2622</name>
</gene>
<keyword evidence="5 9" id="KW-0865">Zymogen</keyword>
<evidence type="ECO:0000256" key="2">
    <source>
        <dbReference type="ARBA" id="ARBA00022655"/>
    </source>
</evidence>
<dbReference type="GO" id="GO:0006523">
    <property type="term" value="P:alanine biosynthetic process"/>
    <property type="evidence" value="ECO:0007669"/>
    <property type="project" value="InterPro"/>
</dbReference>
<protein>
    <recommendedName>
        <fullName evidence="9">Aspartate 1-decarboxylase</fullName>
        <ecNumber evidence="9">4.1.1.11</ecNumber>
    </recommendedName>
    <alternativeName>
        <fullName evidence="9">Aspartate alpha-decarboxylase</fullName>
    </alternativeName>
    <component>
        <recommendedName>
            <fullName evidence="9">Aspartate 1-decarboxylase beta chain</fullName>
        </recommendedName>
    </component>
    <component>
        <recommendedName>
            <fullName evidence="9">Aspartate 1-decarboxylase alpha chain</fullName>
        </recommendedName>
    </component>
</protein>
<keyword evidence="1 9" id="KW-0963">Cytoplasm</keyword>
<dbReference type="GO" id="GO:0015940">
    <property type="term" value="P:pantothenate biosynthetic process"/>
    <property type="evidence" value="ECO:0007669"/>
    <property type="project" value="UniProtKB-UniRule"/>
</dbReference>
<name>A0A239BLQ3_9BACT</name>
<evidence type="ECO:0000256" key="7">
    <source>
        <dbReference type="ARBA" id="ARBA00023270"/>
    </source>
</evidence>
<evidence type="ECO:0000256" key="11">
    <source>
        <dbReference type="PIRSR" id="PIRSR006246-2"/>
    </source>
</evidence>
<dbReference type="EC" id="4.1.1.11" evidence="9"/>
<feature type="binding site" evidence="9 11">
    <location>
        <begin position="72"/>
        <end position="74"/>
    </location>
    <ligand>
        <name>substrate</name>
    </ligand>
</feature>
<reference evidence="14 15" key="1">
    <citation type="submission" date="2017-06" db="EMBL/GenBank/DDBJ databases">
        <authorList>
            <person name="Kim H.J."/>
            <person name="Triplett B.A."/>
        </authorList>
    </citation>
    <scope>NUCLEOTIDE SEQUENCE [LARGE SCALE GENOMIC DNA]</scope>
    <source>
        <strain evidence="14 15">DSM 13116</strain>
    </source>
</reference>
<feature type="chain" id="PRO_5014004696" description="Aspartate 1-decarboxylase alpha chain" evidence="9 13">
    <location>
        <begin position="26"/>
        <end position="117"/>
    </location>
</feature>
<keyword evidence="3 9" id="KW-0210">Decarboxylase</keyword>
<dbReference type="CDD" id="cd06919">
    <property type="entry name" value="Asp_decarbox"/>
    <property type="match status" value="1"/>
</dbReference>
<evidence type="ECO:0000256" key="1">
    <source>
        <dbReference type="ARBA" id="ARBA00022490"/>
    </source>
</evidence>
<dbReference type="SUPFAM" id="SSF50692">
    <property type="entry name" value="ADC-like"/>
    <property type="match status" value="1"/>
</dbReference>
<evidence type="ECO:0000256" key="8">
    <source>
        <dbReference type="ARBA" id="ARBA00023317"/>
    </source>
</evidence>
<feature type="chain" id="PRO_5014004695" description="Aspartate 1-decarboxylase beta chain" evidence="9 13">
    <location>
        <begin position="1"/>
        <end position="25"/>
    </location>
</feature>
<dbReference type="RefSeq" id="WP_089274824.1">
    <property type="nucleotide sequence ID" value="NZ_FZOC01000005.1"/>
</dbReference>
<sequence>MPRRTFLSAKIHGATLTSLNLEYEGSISIDTALLDAVGILPYERIDVLNLDNGERLTTYAIPGNPGEICLNGAAAHKGEPGQKVILVTYLELEPHEIAEHKPRVIRVDAANRPEAAH</sequence>
<keyword evidence="8 9" id="KW-0670">Pyruvate</keyword>
<dbReference type="EMBL" id="FZOC01000005">
    <property type="protein sequence ID" value="SNS07964.1"/>
    <property type="molecule type" value="Genomic_DNA"/>
</dbReference>
<organism evidence="14 15">
    <name type="scientific">Humidesulfovibrio mexicanus</name>
    <dbReference type="NCBI Taxonomy" id="147047"/>
    <lineage>
        <taxon>Bacteria</taxon>
        <taxon>Pseudomonadati</taxon>
        <taxon>Thermodesulfobacteriota</taxon>
        <taxon>Desulfovibrionia</taxon>
        <taxon>Desulfovibrionales</taxon>
        <taxon>Desulfovibrionaceae</taxon>
        <taxon>Humidesulfovibrio</taxon>
    </lineage>
</organism>
<feature type="active site" description="Proton donor" evidence="9 10">
    <location>
        <position position="59"/>
    </location>
</feature>
<dbReference type="AlphaFoldDB" id="A0A239BLQ3"/>
<dbReference type="Pfam" id="PF02261">
    <property type="entry name" value="Asp_decarbox"/>
    <property type="match status" value="1"/>
</dbReference>
<evidence type="ECO:0000313" key="14">
    <source>
        <dbReference type="EMBL" id="SNS07964.1"/>
    </source>
</evidence>
<feature type="active site" description="Schiff-base intermediate with substrate; via pyruvic acid" evidence="9 10">
    <location>
        <position position="26"/>
    </location>
</feature>
<comment type="function">
    <text evidence="9">Catalyzes the pyruvoyl-dependent decarboxylation of aspartate to produce beta-alanine.</text>
</comment>
<dbReference type="PANTHER" id="PTHR21012:SF0">
    <property type="entry name" value="ASPARTATE 1-DECARBOXYLASE"/>
    <property type="match status" value="1"/>
</dbReference>
<accession>A0A239BLQ3</accession>
<evidence type="ECO:0000256" key="10">
    <source>
        <dbReference type="PIRSR" id="PIRSR006246-1"/>
    </source>
</evidence>
<comment type="pathway">
    <text evidence="9">Cofactor biosynthesis; (R)-pantothenate biosynthesis; beta-alanine from L-aspartate: step 1/1.</text>
</comment>
<evidence type="ECO:0000256" key="12">
    <source>
        <dbReference type="PIRSR" id="PIRSR006246-3"/>
    </source>
</evidence>